<feature type="compositionally biased region" description="Basic and acidic residues" evidence="2">
    <location>
        <begin position="108"/>
        <end position="125"/>
    </location>
</feature>
<comment type="caution">
    <text evidence="3">The sequence shown here is derived from an EMBL/GenBank/DDBJ whole genome shotgun (WGS) entry which is preliminary data.</text>
</comment>
<dbReference type="EMBL" id="JAHYBZ010000009">
    <property type="protein sequence ID" value="MBW6400874.1"/>
    <property type="molecule type" value="Genomic_DNA"/>
</dbReference>
<feature type="region of interest" description="Disordered" evidence="2">
    <location>
        <begin position="418"/>
        <end position="440"/>
    </location>
</feature>
<protein>
    <submittedName>
        <fullName evidence="3">Uncharacterized protein</fullName>
    </submittedName>
</protein>
<evidence type="ECO:0000313" key="3">
    <source>
        <dbReference type="EMBL" id="MBW6400874.1"/>
    </source>
</evidence>
<feature type="coiled-coil region" evidence="1">
    <location>
        <begin position="331"/>
        <end position="367"/>
    </location>
</feature>
<keyword evidence="4" id="KW-1185">Reference proteome</keyword>
<reference evidence="3 4" key="1">
    <citation type="submission" date="2021-07" db="EMBL/GenBank/DDBJ databases">
        <authorList>
            <person name="So Y."/>
        </authorList>
    </citation>
    <scope>NUCLEOTIDE SEQUENCE [LARGE SCALE GENOMIC DNA]</scope>
    <source>
        <strain evidence="3 4">HJA6</strain>
    </source>
</reference>
<dbReference type="Proteomes" id="UP001196565">
    <property type="component" value="Unassembled WGS sequence"/>
</dbReference>
<evidence type="ECO:0000313" key="4">
    <source>
        <dbReference type="Proteomes" id="UP001196565"/>
    </source>
</evidence>
<accession>A0ABS7AEZ2</accession>
<gene>
    <name evidence="3" type="ORF">KPL78_23645</name>
</gene>
<dbReference type="RefSeq" id="WP_219765443.1">
    <property type="nucleotide sequence ID" value="NZ_JAHYBZ010000009.1"/>
</dbReference>
<evidence type="ECO:0000256" key="2">
    <source>
        <dbReference type="SAM" id="MobiDB-lite"/>
    </source>
</evidence>
<sequence>MLDNSPTGMNGGAPLTRRELYDLVWAKPMMHVAAQFGVTGTGLAKICERYAIPTPPRGYWAKLQHGKKVKQEPFVEVEDPRLQTLEIHAGAWRLPDEVREVIQYAKARQAERQRPPPAPREKSPEADVAPAPPWPVADVHPLLRRTAQALRKGKPNADGAIQANGEGMAGVAVGKDAVERSIYILDALIRSLVERGLPPTMAGDGMRVERGKDSASIAMSERIRREKHVPTPEELAAEERRKKRLERYYATRRTWDAPSSSDLYAQAYPAIDTIRTGELVVQIQGWGDGVRRTWADGRTQRLDRMVEDVATGLEAILAARRLQREEREERERRYQERARRHALARQRAEREKKREAFLDRLMELRREVDALEAWLALTGPTSALVGSHARLIGWVTARLETISRRLEPDQISAALDAEKLFPEPDELHDPLGDPNEPLGW</sequence>
<evidence type="ECO:0000256" key="1">
    <source>
        <dbReference type="SAM" id="Coils"/>
    </source>
</evidence>
<name>A0ABS7AEZ2_9PROT</name>
<proteinExistence type="predicted"/>
<keyword evidence="1" id="KW-0175">Coiled coil</keyword>
<feature type="region of interest" description="Disordered" evidence="2">
    <location>
        <begin position="107"/>
        <end position="138"/>
    </location>
</feature>
<organism evidence="3 4">
    <name type="scientific">Roseomonas alba</name>
    <dbReference type="NCBI Taxonomy" id="2846776"/>
    <lineage>
        <taxon>Bacteria</taxon>
        <taxon>Pseudomonadati</taxon>
        <taxon>Pseudomonadota</taxon>
        <taxon>Alphaproteobacteria</taxon>
        <taxon>Acetobacterales</taxon>
        <taxon>Roseomonadaceae</taxon>
        <taxon>Roseomonas</taxon>
    </lineage>
</organism>
<feature type="compositionally biased region" description="Basic and acidic residues" evidence="2">
    <location>
        <begin position="418"/>
        <end position="431"/>
    </location>
</feature>